<organism evidence="2 3">
    <name type="scientific">Racocetra fulgida</name>
    <dbReference type="NCBI Taxonomy" id="60492"/>
    <lineage>
        <taxon>Eukaryota</taxon>
        <taxon>Fungi</taxon>
        <taxon>Fungi incertae sedis</taxon>
        <taxon>Mucoromycota</taxon>
        <taxon>Glomeromycotina</taxon>
        <taxon>Glomeromycetes</taxon>
        <taxon>Diversisporales</taxon>
        <taxon>Gigasporaceae</taxon>
        <taxon>Racocetra</taxon>
    </lineage>
</organism>
<feature type="non-terminal residue" evidence="2">
    <location>
        <position position="309"/>
    </location>
</feature>
<comment type="caution">
    <text evidence="2">The sequence shown here is derived from an EMBL/GenBank/DDBJ whole genome shotgun (WGS) entry which is preliminary data.</text>
</comment>
<protein>
    <submittedName>
        <fullName evidence="2">3576_t:CDS:1</fullName>
    </submittedName>
</protein>
<feature type="compositionally biased region" description="Polar residues" evidence="1">
    <location>
        <begin position="64"/>
        <end position="74"/>
    </location>
</feature>
<accession>A0A9N9FQY9</accession>
<proteinExistence type="predicted"/>
<dbReference type="OrthoDB" id="2425217at2759"/>
<gene>
    <name evidence="2" type="ORF">RFULGI_LOCUS4830</name>
</gene>
<evidence type="ECO:0000313" key="2">
    <source>
        <dbReference type="EMBL" id="CAG8555457.1"/>
    </source>
</evidence>
<keyword evidence="3" id="KW-1185">Reference proteome</keyword>
<reference evidence="2" key="1">
    <citation type="submission" date="2021-06" db="EMBL/GenBank/DDBJ databases">
        <authorList>
            <person name="Kallberg Y."/>
            <person name="Tangrot J."/>
            <person name="Rosling A."/>
        </authorList>
    </citation>
    <scope>NUCLEOTIDE SEQUENCE</scope>
    <source>
        <strain evidence="2">IN212</strain>
    </source>
</reference>
<dbReference type="EMBL" id="CAJVPZ010005044">
    <property type="protein sequence ID" value="CAG8555457.1"/>
    <property type="molecule type" value="Genomic_DNA"/>
</dbReference>
<sequence length="309" mass="34855">MRHLGNQITNQRTSSNSPPIKELEQKQLQNDSSNIIDTSPKLLEDDTGENNQSSIITPCKMNSDELNNAPNSDVSFEDNSSEQSNLPCEIKTLTNGNDQNLELASDTKTVNIDNNAELYSSDSSDEVSGLDRNQITEQTLKRDFTKSTVIVKSNEIDNELSLEKTTEDSTQRLAYWFEKAIKSGIKEILYWYTYSLETENKVENMTADGKIKEKTARSTIYKEMLKYLPNVTPGNLRIRTNRAKKFLNLFGENGVGTDKIKLVTCSASDISRLTNVQIQNIINYVKDYENSKTVTNGIDRIHVAEISTE</sequence>
<feature type="region of interest" description="Disordered" evidence="1">
    <location>
        <begin position="24"/>
        <end position="84"/>
    </location>
</feature>
<dbReference type="AlphaFoldDB" id="A0A9N9FQY9"/>
<feature type="compositionally biased region" description="Polar residues" evidence="1">
    <location>
        <begin position="26"/>
        <end position="37"/>
    </location>
</feature>
<dbReference type="Proteomes" id="UP000789396">
    <property type="component" value="Unassembled WGS sequence"/>
</dbReference>
<evidence type="ECO:0000313" key="3">
    <source>
        <dbReference type="Proteomes" id="UP000789396"/>
    </source>
</evidence>
<evidence type="ECO:0000256" key="1">
    <source>
        <dbReference type="SAM" id="MobiDB-lite"/>
    </source>
</evidence>
<name>A0A9N9FQY9_9GLOM</name>